<evidence type="ECO:0000313" key="2">
    <source>
        <dbReference type="Proteomes" id="UP000831701"/>
    </source>
</evidence>
<dbReference type="Proteomes" id="UP000831701">
    <property type="component" value="Chromosome 14"/>
</dbReference>
<organism evidence="1 2">
    <name type="scientific">Scortum barcoo</name>
    <name type="common">barcoo grunter</name>
    <dbReference type="NCBI Taxonomy" id="214431"/>
    <lineage>
        <taxon>Eukaryota</taxon>
        <taxon>Metazoa</taxon>
        <taxon>Chordata</taxon>
        <taxon>Craniata</taxon>
        <taxon>Vertebrata</taxon>
        <taxon>Euteleostomi</taxon>
        <taxon>Actinopterygii</taxon>
        <taxon>Neopterygii</taxon>
        <taxon>Teleostei</taxon>
        <taxon>Neoteleostei</taxon>
        <taxon>Acanthomorphata</taxon>
        <taxon>Eupercaria</taxon>
        <taxon>Centrarchiformes</taxon>
        <taxon>Terapontoidei</taxon>
        <taxon>Terapontidae</taxon>
        <taxon>Scortum</taxon>
    </lineage>
</organism>
<comment type="caution">
    <text evidence="1">The sequence shown here is derived from an EMBL/GenBank/DDBJ whole genome shotgun (WGS) entry which is preliminary data.</text>
</comment>
<dbReference type="EMBL" id="CM041544">
    <property type="protein sequence ID" value="KAI3363331.1"/>
    <property type="molecule type" value="Genomic_DNA"/>
</dbReference>
<accession>A0ACB8W6I6</accession>
<evidence type="ECO:0000313" key="1">
    <source>
        <dbReference type="EMBL" id="KAI3363331.1"/>
    </source>
</evidence>
<name>A0ACB8W6I6_9TELE</name>
<proteinExistence type="predicted"/>
<gene>
    <name evidence="1" type="ORF">L3Q82_011962</name>
</gene>
<reference evidence="1" key="1">
    <citation type="submission" date="2022-04" db="EMBL/GenBank/DDBJ databases">
        <title>Jade perch genome.</title>
        <authorList>
            <person name="Chao B."/>
        </authorList>
    </citation>
    <scope>NUCLEOTIDE SEQUENCE</scope>
    <source>
        <strain evidence="1">CB-2022</strain>
    </source>
</reference>
<protein>
    <submittedName>
        <fullName evidence="1">Uncharacterized protein</fullName>
    </submittedName>
</protein>
<sequence>MRVLSRSWNTGPALYPPCRVLEGLLGVCPTSPHVLCGSGEGIQPLRPSWYSVGKACVARGRMESSLGATGFHLCFLQMMLSCWLHLTRTFSLYWSDLQPSVKRLLDENQHLQVRGHGSQPEKGGLPSSGLVERSCLQVEDFKYLRVLFMSEGKDGA</sequence>
<keyword evidence="2" id="KW-1185">Reference proteome</keyword>